<evidence type="ECO:0000313" key="1">
    <source>
        <dbReference type="EMBL" id="OIW30053.1"/>
    </source>
</evidence>
<proteinExistence type="predicted"/>
<protein>
    <submittedName>
        <fullName evidence="1">Uncharacterized protein</fullName>
    </submittedName>
</protein>
<dbReference type="OrthoDB" id="5258804at2759"/>
<sequence>MKREMAELRKKYEQLCEDFETLRGLPEDKSISALRNLRLTTAMEPALLLASTIRSNPGLEWVLKLAACRGYEDKKQEKISIRTPLPAGRNRKTDNNAKRDEWERYFGVATSASRVKSECLVALEAVAKR</sequence>
<dbReference type="EMBL" id="KV875097">
    <property type="protein sequence ID" value="OIW30053.1"/>
    <property type="molecule type" value="Genomic_DNA"/>
</dbReference>
<name>A0A1J7IRS8_9PEZI</name>
<accession>A0A1J7IRS8</accession>
<dbReference type="Proteomes" id="UP000182658">
    <property type="component" value="Unassembled WGS sequence"/>
</dbReference>
<evidence type="ECO:0000313" key="2">
    <source>
        <dbReference type="Proteomes" id="UP000182658"/>
    </source>
</evidence>
<organism evidence="1 2">
    <name type="scientific">Coniochaeta ligniaria NRRL 30616</name>
    <dbReference type="NCBI Taxonomy" id="1408157"/>
    <lineage>
        <taxon>Eukaryota</taxon>
        <taxon>Fungi</taxon>
        <taxon>Dikarya</taxon>
        <taxon>Ascomycota</taxon>
        <taxon>Pezizomycotina</taxon>
        <taxon>Sordariomycetes</taxon>
        <taxon>Sordariomycetidae</taxon>
        <taxon>Coniochaetales</taxon>
        <taxon>Coniochaetaceae</taxon>
        <taxon>Coniochaeta</taxon>
    </lineage>
</organism>
<gene>
    <name evidence="1" type="ORF">CONLIGDRAFT_680842</name>
</gene>
<dbReference type="AlphaFoldDB" id="A0A1J7IRS8"/>
<keyword evidence="2" id="KW-1185">Reference proteome</keyword>
<dbReference type="InParanoid" id="A0A1J7IRS8"/>
<reference evidence="1 2" key="1">
    <citation type="submission" date="2016-10" db="EMBL/GenBank/DDBJ databases">
        <title>Draft genome sequence of Coniochaeta ligniaria NRRL30616, a lignocellulolytic fungus for bioabatement of inhibitors in plant biomass hydrolysates.</title>
        <authorList>
            <consortium name="DOE Joint Genome Institute"/>
            <person name="Jimenez D.J."/>
            <person name="Hector R.E."/>
            <person name="Riley R."/>
            <person name="Sun H."/>
            <person name="Grigoriev I.V."/>
            <person name="Van Elsas J.D."/>
            <person name="Nichols N.N."/>
        </authorList>
    </citation>
    <scope>NUCLEOTIDE SEQUENCE [LARGE SCALE GENOMIC DNA]</scope>
    <source>
        <strain evidence="1 2">NRRL 30616</strain>
    </source>
</reference>